<reference evidence="1 2" key="1">
    <citation type="submission" date="2019-04" db="EMBL/GenBank/DDBJ databases">
        <title>Pedobacter sp. RP-3-22 sp. nov., isolated from Arctic soil.</title>
        <authorList>
            <person name="Dahal R.H."/>
            <person name="Kim D.-U."/>
        </authorList>
    </citation>
    <scope>NUCLEOTIDE SEQUENCE [LARGE SCALE GENOMIC DNA]</scope>
    <source>
        <strain evidence="1 2">RP-3-22</strain>
    </source>
</reference>
<evidence type="ECO:0000313" key="1">
    <source>
        <dbReference type="EMBL" id="TKC12787.1"/>
    </source>
</evidence>
<accession>A0A4U1CU80</accession>
<dbReference type="AlphaFoldDB" id="A0A4U1CU80"/>
<protein>
    <submittedName>
        <fullName evidence="1">Uncharacterized protein</fullName>
    </submittedName>
</protein>
<dbReference type="EMBL" id="SWBR01000001">
    <property type="protein sequence ID" value="TKC12787.1"/>
    <property type="molecule type" value="Genomic_DNA"/>
</dbReference>
<comment type="caution">
    <text evidence="1">The sequence shown here is derived from an EMBL/GenBank/DDBJ whole genome shotgun (WGS) entry which is preliminary data.</text>
</comment>
<proteinExistence type="predicted"/>
<dbReference type="OrthoDB" id="750923at2"/>
<name>A0A4U1CU80_9SPHI</name>
<dbReference type="Proteomes" id="UP000309488">
    <property type="component" value="Unassembled WGS sequence"/>
</dbReference>
<gene>
    <name evidence="1" type="ORF">FA048_03990</name>
</gene>
<keyword evidence="2" id="KW-1185">Reference proteome</keyword>
<sequence>MKKVLYILILIISISEFGCQSITVRDLIVVDFVTTSDQNLEIGKANYKDIFNITVVDFKTVRMFIVPFHNERSSTTLLSNGDVEEGRTTYDTTFVYCLFEKGSKVGLRYDSLTSVLPQKFPVDSLLNRINISNGHLKANSIAAGKLDYSLREDITGKLLEEKFVWRKMELLIRLIDISIHQ</sequence>
<evidence type="ECO:0000313" key="2">
    <source>
        <dbReference type="Proteomes" id="UP000309488"/>
    </source>
</evidence>
<dbReference type="RefSeq" id="WP_136838911.1">
    <property type="nucleotide sequence ID" value="NZ_SWBR01000001.1"/>
</dbReference>
<organism evidence="1 2">
    <name type="scientific">Pedobacter polaris</name>
    <dbReference type="NCBI Taxonomy" id="2571273"/>
    <lineage>
        <taxon>Bacteria</taxon>
        <taxon>Pseudomonadati</taxon>
        <taxon>Bacteroidota</taxon>
        <taxon>Sphingobacteriia</taxon>
        <taxon>Sphingobacteriales</taxon>
        <taxon>Sphingobacteriaceae</taxon>
        <taxon>Pedobacter</taxon>
    </lineage>
</organism>